<evidence type="ECO:0000313" key="15">
    <source>
        <dbReference type="Proteomes" id="UP000282985"/>
    </source>
</evidence>
<keyword evidence="6" id="KW-0618">Plastoquinone</keyword>
<evidence type="ECO:0000256" key="5">
    <source>
        <dbReference type="ARBA" id="ARBA00022857"/>
    </source>
</evidence>
<dbReference type="GO" id="GO:0048038">
    <property type="term" value="F:quinone binding"/>
    <property type="evidence" value="ECO:0007669"/>
    <property type="project" value="UniProtKB-KW"/>
</dbReference>
<dbReference type="InterPro" id="IPR002128">
    <property type="entry name" value="NADH_UbQ_OxRdtase_chlpt_su5_C"/>
</dbReference>
<evidence type="ECO:0000256" key="7">
    <source>
        <dbReference type="ARBA" id="ARBA00022967"/>
    </source>
</evidence>
<dbReference type="AlphaFoldDB" id="A0A434AE07"/>
<keyword evidence="9" id="KW-0520">NAD</keyword>
<comment type="subcellular location">
    <subcellularLocation>
        <location evidence="1">Membrane</location>
        <topology evidence="1">Multi-pass membrane protein</topology>
    </subcellularLocation>
</comment>
<evidence type="ECO:0000313" key="14">
    <source>
        <dbReference type="EMBL" id="RUT72594.1"/>
    </source>
</evidence>
<evidence type="ECO:0000256" key="4">
    <source>
        <dbReference type="ARBA" id="ARBA00022719"/>
    </source>
</evidence>
<evidence type="ECO:0000256" key="11">
    <source>
        <dbReference type="ARBA" id="ARBA00047726"/>
    </source>
</evidence>
<keyword evidence="4" id="KW-0874">Quinone</keyword>
<dbReference type="EMBL" id="RJJX01000280">
    <property type="protein sequence ID" value="RUT72594.1"/>
    <property type="molecule type" value="Genomic_DNA"/>
</dbReference>
<evidence type="ECO:0000256" key="1">
    <source>
        <dbReference type="ARBA" id="ARBA00004141"/>
    </source>
</evidence>
<gene>
    <name evidence="14" type="ORF">DLK05_17600</name>
</gene>
<comment type="caution">
    <text evidence="14">The sequence shown here is derived from an EMBL/GenBank/DDBJ whole genome shotgun (WGS) entry which is preliminary data.</text>
</comment>
<organism evidence="14 15">
    <name type="scientific">Ancylomarina longa</name>
    <dbReference type="NCBI Taxonomy" id="2487017"/>
    <lineage>
        <taxon>Bacteria</taxon>
        <taxon>Pseudomonadati</taxon>
        <taxon>Bacteroidota</taxon>
        <taxon>Bacteroidia</taxon>
        <taxon>Marinilabiliales</taxon>
        <taxon>Marinifilaceae</taxon>
        <taxon>Ancylomarina</taxon>
    </lineage>
</organism>
<evidence type="ECO:0000256" key="6">
    <source>
        <dbReference type="ARBA" id="ARBA00022957"/>
    </source>
</evidence>
<evidence type="ECO:0000256" key="8">
    <source>
        <dbReference type="ARBA" id="ARBA00022989"/>
    </source>
</evidence>
<feature type="non-terminal residue" evidence="14">
    <location>
        <position position="1"/>
    </location>
</feature>
<evidence type="ECO:0000256" key="3">
    <source>
        <dbReference type="ARBA" id="ARBA00022692"/>
    </source>
</evidence>
<protein>
    <recommendedName>
        <fullName evidence="13">NADH:ubiquinone/plastoquinone oxidoreductase chloroplast chain 5 C-terminal domain-containing protein</fullName>
    </recommendedName>
</protein>
<comment type="similarity">
    <text evidence="2">Belongs to the complex I subunit 5 family.</text>
</comment>
<comment type="catalytic activity">
    <reaction evidence="11">
        <text>a plastoquinone + NADPH + (n+1) H(+)(in) = a plastoquinol + NADP(+) + n H(+)(out)</text>
        <dbReference type="Rhea" id="RHEA:42612"/>
        <dbReference type="Rhea" id="RHEA-COMP:9561"/>
        <dbReference type="Rhea" id="RHEA-COMP:9562"/>
        <dbReference type="ChEBI" id="CHEBI:15378"/>
        <dbReference type="ChEBI" id="CHEBI:17757"/>
        <dbReference type="ChEBI" id="CHEBI:57783"/>
        <dbReference type="ChEBI" id="CHEBI:58349"/>
        <dbReference type="ChEBI" id="CHEBI:62192"/>
    </reaction>
</comment>
<evidence type="ECO:0000256" key="12">
    <source>
        <dbReference type="ARBA" id="ARBA00048026"/>
    </source>
</evidence>
<sequence>KMTQPFITYFKTWNKKTFSYPHESDNTMLFSLRAPSVSVNAQ</sequence>
<keyword evidence="8" id="KW-1133">Transmembrane helix</keyword>
<dbReference type="Proteomes" id="UP000282985">
    <property type="component" value="Unassembled WGS sequence"/>
</dbReference>
<keyword evidence="10" id="KW-0472">Membrane</keyword>
<accession>A0A434AE07</accession>
<dbReference type="GO" id="GO:0016020">
    <property type="term" value="C:membrane"/>
    <property type="evidence" value="ECO:0007669"/>
    <property type="project" value="UniProtKB-SubCell"/>
</dbReference>
<evidence type="ECO:0000256" key="2">
    <source>
        <dbReference type="ARBA" id="ARBA00008200"/>
    </source>
</evidence>
<keyword evidence="5" id="KW-0521">NADP</keyword>
<dbReference type="Pfam" id="PF01010">
    <property type="entry name" value="Proton_antipo_C"/>
    <property type="match status" value="1"/>
</dbReference>
<reference evidence="14 15" key="1">
    <citation type="submission" date="2018-11" db="EMBL/GenBank/DDBJ databases">
        <title>Parancylomarina longa gen. nov., sp. nov., isolated from sediments of southern Okinawa.</title>
        <authorList>
            <person name="Fu T."/>
        </authorList>
    </citation>
    <scope>NUCLEOTIDE SEQUENCE [LARGE SCALE GENOMIC DNA]</scope>
    <source>
        <strain evidence="14 15">T3-2 S1-C</strain>
    </source>
</reference>
<evidence type="ECO:0000256" key="10">
    <source>
        <dbReference type="ARBA" id="ARBA00023136"/>
    </source>
</evidence>
<keyword evidence="3" id="KW-0812">Transmembrane</keyword>
<evidence type="ECO:0000259" key="13">
    <source>
        <dbReference type="Pfam" id="PF01010"/>
    </source>
</evidence>
<feature type="domain" description="NADH:ubiquinone/plastoquinone oxidoreductase chloroplast chain 5 C-terminal" evidence="13">
    <location>
        <begin position="1"/>
        <end position="32"/>
    </location>
</feature>
<keyword evidence="7" id="KW-1278">Translocase</keyword>
<proteinExistence type="inferred from homology"/>
<keyword evidence="15" id="KW-1185">Reference proteome</keyword>
<name>A0A434AE07_9BACT</name>
<comment type="catalytic activity">
    <reaction evidence="12">
        <text>a plastoquinone + NADH + (n+1) H(+)(in) = a plastoquinol + NAD(+) + n H(+)(out)</text>
        <dbReference type="Rhea" id="RHEA:42608"/>
        <dbReference type="Rhea" id="RHEA-COMP:9561"/>
        <dbReference type="Rhea" id="RHEA-COMP:9562"/>
        <dbReference type="ChEBI" id="CHEBI:15378"/>
        <dbReference type="ChEBI" id="CHEBI:17757"/>
        <dbReference type="ChEBI" id="CHEBI:57540"/>
        <dbReference type="ChEBI" id="CHEBI:57945"/>
        <dbReference type="ChEBI" id="CHEBI:62192"/>
    </reaction>
</comment>
<evidence type="ECO:0000256" key="9">
    <source>
        <dbReference type="ARBA" id="ARBA00023027"/>
    </source>
</evidence>